<evidence type="ECO:0000313" key="9">
    <source>
        <dbReference type="EMBL" id="MCL9817686.1"/>
    </source>
</evidence>
<dbReference type="Gene3D" id="3.90.180.10">
    <property type="entry name" value="Medium-chain alcohol dehydrogenases, catalytic domain"/>
    <property type="match status" value="1"/>
</dbReference>
<dbReference type="PANTHER" id="PTHR43161">
    <property type="entry name" value="SORBITOL DEHYDROGENASE"/>
    <property type="match status" value="1"/>
</dbReference>
<dbReference type="InterPro" id="IPR036291">
    <property type="entry name" value="NAD(P)-bd_dom_sf"/>
</dbReference>
<dbReference type="InterPro" id="IPR013154">
    <property type="entry name" value="ADH-like_N"/>
</dbReference>
<dbReference type="AlphaFoldDB" id="A0AAE3FYU5"/>
<sequence>MEVARWYGQRDIRIEEQDTKDVGTGQVRIDVDTCGICGSDLHEYAAGPIFIPEGDPHPISGDIAPITMGHEFSGVITEVGDEVSDLHEGDAVAINPILCCGECRQCVAGNYHICDSIGFLGLSGGDGGFAEESVVDAVHAVPIGDLDTEFGALVEPLAVGLHAVRRSKLQAGDSVAVFGSGPIGLSVIQAARAAGAGTIYVSEPRAARRDRAENSGADVLIDPTAVDATAEIVEASGGGVDVSFEVAGIEPTFNAALESTRPSGTVTVVSIWEETVSMHPNNVVLGERTITGTLAYLGGPRAGEEYGMVIDMLADGTLDPDPFITDRIPLGDIVDRGFESLLDDSSDQVKIFVKP</sequence>
<comment type="caution">
    <text evidence="9">The sequence shown here is derived from an EMBL/GenBank/DDBJ whole genome shotgun (WGS) entry which is preliminary data.</text>
</comment>
<evidence type="ECO:0000256" key="3">
    <source>
        <dbReference type="ARBA" id="ARBA00022723"/>
    </source>
</evidence>
<dbReference type="GO" id="GO:0034079">
    <property type="term" value="P:butanediol biosynthetic process"/>
    <property type="evidence" value="ECO:0007669"/>
    <property type="project" value="TreeGrafter"/>
</dbReference>
<reference evidence="9" key="2">
    <citation type="submission" date="2022-02" db="EMBL/GenBank/DDBJ databases">
        <authorList>
            <person name="Elcheninov A.G."/>
            <person name="Sorokin D.Y."/>
            <person name="Kublanov I.V."/>
        </authorList>
    </citation>
    <scope>NUCLEOTIDE SEQUENCE</scope>
    <source>
        <strain evidence="9">AArc-St2</strain>
    </source>
</reference>
<dbReference type="InterPro" id="IPR013149">
    <property type="entry name" value="ADH-like_C"/>
</dbReference>
<evidence type="ECO:0000259" key="7">
    <source>
        <dbReference type="Pfam" id="PF00107"/>
    </source>
</evidence>
<dbReference type="RefSeq" id="WP_250584961.1">
    <property type="nucleotide sequence ID" value="NZ_JAKRVX010000005.1"/>
</dbReference>
<gene>
    <name evidence="9" type="ORF">AArcSt2_12090</name>
</gene>
<evidence type="ECO:0000259" key="8">
    <source>
        <dbReference type="Pfam" id="PF08240"/>
    </source>
</evidence>
<dbReference type="InterPro" id="IPR011032">
    <property type="entry name" value="GroES-like_sf"/>
</dbReference>
<dbReference type="Gene3D" id="3.40.50.720">
    <property type="entry name" value="NAD(P)-binding Rossmann-like Domain"/>
    <property type="match status" value="1"/>
</dbReference>
<dbReference type="SUPFAM" id="SSF50129">
    <property type="entry name" value="GroES-like"/>
    <property type="match status" value="1"/>
</dbReference>
<feature type="domain" description="Alcohol dehydrogenase-like N-terminal" evidence="8">
    <location>
        <begin position="24"/>
        <end position="144"/>
    </location>
</feature>
<name>A0AAE3FYU5_9EURY</name>
<proteinExistence type="inferred from homology"/>
<dbReference type="PANTHER" id="PTHR43161:SF23">
    <property type="entry name" value="(R,R)-BUTANEDIOL DEHYDROGENASE-RELATED"/>
    <property type="match status" value="1"/>
</dbReference>
<dbReference type="SUPFAM" id="SSF51735">
    <property type="entry name" value="NAD(P)-binding Rossmann-fold domains"/>
    <property type="match status" value="1"/>
</dbReference>
<comment type="similarity">
    <text evidence="2 6">Belongs to the zinc-containing alcohol dehydrogenase family.</text>
</comment>
<dbReference type="Pfam" id="PF00107">
    <property type="entry name" value="ADH_zinc_N"/>
    <property type="match status" value="1"/>
</dbReference>
<dbReference type="EMBL" id="JAKRVX010000005">
    <property type="protein sequence ID" value="MCL9817686.1"/>
    <property type="molecule type" value="Genomic_DNA"/>
</dbReference>
<dbReference type="GO" id="GO:0043168">
    <property type="term" value="F:anion binding"/>
    <property type="evidence" value="ECO:0007669"/>
    <property type="project" value="UniProtKB-ARBA"/>
</dbReference>
<evidence type="ECO:0000256" key="6">
    <source>
        <dbReference type="RuleBase" id="RU361277"/>
    </source>
</evidence>
<keyword evidence="10" id="KW-1185">Reference proteome</keyword>
<accession>A0AAE3FYU5</accession>
<dbReference type="GO" id="GO:0005737">
    <property type="term" value="C:cytoplasm"/>
    <property type="evidence" value="ECO:0007669"/>
    <property type="project" value="TreeGrafter"/>
</dbReference>
<keyword evidence="5" id="KW-0560">Oxidoreductase</keyword>
<dbReference type="GO" id="GO:0030554">
    <property type="term" value="F:adenyl nucleotide binding"/>
    <property type="evidence" value="ECO:0007669"/>
    <property type="project" value="UniProtKB-ARBA"/>
</dbReference>
<evidence type="ECO:0000256" key="2">
    <source>
        <dbReference type="ARBA" id="ARBA00008072"/>
    </source>
</evidence>
<comment type="cofactor">
    <cofactor evidence="1 6">
        <name>Zn(2+)</name>
        <dbReference type="ChEBI" id="CHEBI:29105"/>
    </cofactor>
</comment>
<feature type="domain" description="Alcohol dehydrogenase-like C-terminal" evidence="7">
    <location>
        <begin position="182"/>
        <end position="303"/>
    </location>
</feature>
<protein>
    <submittedName>
        <fullName evidence="9">2,3-butanediol dehydrogenase</fullName>
    </submittedName>
</protein>
<evidence type="ECO:0000256" key="4">
    <source>
        <dbReference type="ARBA" id="ARBA00022833"/>
    </source>
</evidence>
<evidence type="ECO:0000313" key="10">
    <source>
        <dbReference type="Proteomes" id="UP001203207"/>
    </source>
</evidence>
<reference evidence="9" key="1">
    <citation type="journal article" date="2022" name="Syst. Appl. Microbiol.">
        <title>Natronocalculus amylovorans gen. nov., sp. nov., and Natranaeroarchaeum aerophilus sp. nov., dominant culturable amylolytic natronoarchaea from hypersaline soda lakes in southwestern Siberia.</title>
        <authorList>
            <person name="Sorokin D.Y."/>
            <person name="Elcheninov A.G."/>
            <person name="Khizhniak T.V."/>
            <person name="Koenen M."/>
            <person name="Bale N.J."/>
            <person name="Damste J.S.S."/>
            <person name="Kublanov I.V."/>
        </authorList>
    </citation>
    <scope>NUCLEOTIDE SEQUENCE</scope>
    <source>
        <strain evidence="9">AArc-St2</strain>
    </source>
</reference>
<keyword evidence="3 6" id="KW-0479">Metal-binding</keyword>
<dbReference type="GO" id="GO:0008270">
    <property type="term" value="F:zinc ion binding"/>
    <property type="evidence" value="ECO:0007669"/>
    <property type="project" value="InterPro"/>
</dbReference>
<dbReference type="Proteomes" id="UP001203207">
    <property type="component" value="Unassembled WGS sequence"/>
</dbReference>
<dbReference type="PROSITE" id="PS00059">
    <property type="entry name" value="ADH_ZINC"/>
    <property type="match status" value="1"/>
</dbReference>
<dbReference type="InterPro" id="IPR002328">
    <property type="entry name" value="ADH_Zn_CS"/>
</dbReference>
<evidence type="ECO:0000256" key="5">
    <source>
        <dbReference type="ARBA" id="ARBA00023002"/>
    </source>
</evidence>
<keyword evidence="4 6" id="KW-0862">Zinc</keyword>
<dbReference type="Pfam" id="PF08240">
    <property type="entry name" value="ADH_N"/>
    <property type="match status" value="1"/>
</dbReference>
<organism evidence="9 10">
    <name type="scientific">Natronocalculus amylovorans</name>
    <dbReference type="NCBI Taxonomy" id="2917812"/>
    <lineage>
        <taxon>Archaea</taxon>
        <taxon>Methanobacteriati</taxon>
        <taxon>Methanobacteriota</taxon>
        <taxon>Stenosarchaea group</taxon>
        <taxon>Halobacteria</taxon>
        <taxon>Halobacteriales</taxon>
        <taxon>Haloferacaceae</taxon>
        <taxon>Natronocalculus</taxon>
    </lineage>
</organism>
<dbReference type="CDD" id="cd08233">
    <property type="entry name" value="butanediol_DH_like"/>
    <property type="match status" value="1"/>
</dbReference>
<evidence type="ECO:0000256" key="1">
    <source>
        <dbReference type="ARBA" id="ARBA00001947"/>
    </source>
</evidence>
<dbReference type="GO" id="GO:0000721">
    <property type="term" value="F:(R,R)-butanediol dehydrogenase activity"/>
    <property type="evidence" value="ECO:0007669"/>
    <property type="project" value="TreeGrafter"/>
</dbReference>